<comment type="caution">
    <text evidence="1">The sequence shown here is derived from an EMBL/GenBank/DDBJ whole genome shotgun (WGS) entry which is preliminary data.</text>
</comment>
<dbReference type="InterPro" id="IPR011042">
    <property type="entry name" value="6-blade_b-propeller_TolB-like"/>
</dbReference>
<dbReference type="Proteomes" id="UP000243900">
    <property type="component" value="Unassembled WGS sequence"/>
</dbReference>
<dbReference type="RefSeq" id="WP_146089203.1">
    <property type="nucleotide sequence ID" value="NZ_PTQZ01000070.1"/>
</dbReference>
<dbReference type="Pfam" id="PF07676">
    <property type="entry name" value="PD40"/>
    <property type="match status" value="1"/>
</dbReference>
<sequence>GDDRIWVYDIDAGMIEVLYDFATSDNPILSGVDNITVTDQGDVLVAEDGGDMQVVVILPDGQLKPLLQIVGQDESEVAGIAFSPDGRHLYFTSDRGGQRLNGGYTGLGLGITYELTLPPGL</sequence>
<dbReference type="SUPFAM" id="SSF63829">
    <property type="entry name" value="Calcium-dependent phosphotriesterase"/>
    <property type="match status" value="1"/>
</dbReference>
<dbReference type="Gene3D" id="2.120.10.30">
    <property type="entry name" value="TolB, C-terminal domain"/>
    <property type="match status" value="1"/>
</dbReference>
<dbReference type="InterPro" id="IPR011659">
    <property type="entry name" value="WD40"/>
</dbReference>
<accession>A0A2P6ATB0</accession>
<evidence type="ECO:0000313" key="1">
    <source>
        <dbReference type="EMBL" id="PQA46579.1"/>
    </source>
</evidence>
<proteinExistence type="predicted"/>
<dbReference type="EMBL" id="PTQZ01000070">
    <property type="protein sequence ID" value="PQA46579.1"/>
    <property type="molecule type" value="Genomic_DNA"/>
</dbReference>
<dbReference type="OrthoDB" id="9790815at2"/>
<evidence type="ECO:0008006" key="3">
    <source>
        <dbReference type="Google" id="ProtNLM"/>
    </source>
</evidence>
<protein>
    <recommendedName>
        <fullName evidence="3">Translocation protein TolB</fullName>
    </recommendedName>
</protein>
<reference evidence="2" key="1">
    <citation type="submission" date="2018-02" db="EMBL/GenBank/DDBJ databases">
        <title>Genome sequencing of Solimonas sp. HR-BB.</title>
        <authorList>
            <person name="Lee Y."/>
            <person name="Jeon C.O."/>
        </authorList>
    </citation>
    <scope>NUCLEOTIDE SEQUENCE [LARGE SCALE GENOMIC DNA]</scope>
    <source>
        <strain evidence="2">HR-E</strain>
    </source>
</reference>
<evidence type="ECO:0000313" key="2">
    <source>
        <dbReference type="Proteomes" id="UP000243900"/>
    </source>
</evidence>
<gene>
    <name evidence="1" type="ORF">C5O18_04315</name>
</gene>
<organism evidence="1 2">
    <name type="scientific">Amnimonas aquatica</name>
    <dbReference type="NCBI Taxonomy" id="2094561"/>
    <lineage>
        <taxon>Bacteria</taxon>
        <taxon>Pseudomonadati</taxon>
        <taxon>Pseudomonadota</taxon>
        <taxon>Gammaproteobacteria</taxon>
        <taxon>Moraxellales</taxon>
        <taxon>Moraxellaceae</taxon>
        <taxon>Amnimonas</taxon>
    </lineage>
</organism>
<feature type="non-terminal residue" evidence="1">
    <location>
        <position position="1"/>
    </location>
</feature>
<name>A0A2P6ATB0_9GAMM</name>
<keyword evidence="2" id="KW-1185">Reference proteome</keyword>
<dbReference type="AlphaFoldDB" id="A0A2P6ATB0"/>